<reference evidence="3" key="1">
    <citation type="journal article" date="2019" name="Int. J. Syst. Evol. Microbiol.">
        <title>The Global Catalogue of Microorganisms (GCM) 10K type strain sequencing project: providing services to taxonomists for standard genome sequencing and annotation.</title>
        <authorList>
            <consortium name="The Broad Institute Genomics Platform"/>
            <consortium name="The Broad Institute Genome Sequencing Center for Infectious Disease"/>
            <person name="Wu L."/>
            <person name="Ma J."/>
        </authorList>
    </citation>
    <scope>NUCLEOTIDE SEQUENCE [LARGE SCALE GENOMIC DNA]</scope>
    <source>
        <strain evidence="3">JCM 17924</strain>
    </source>
</reference>
<evidence type="ECO:0000256" key="1">
    <source>
        <dbReference type="SAM" id="MobiDB-lite"/>
    </source>
</evidence>
<evidence type="ECO:0008006" key="4">
    <source>
        <dbReference type="Google" id="ProtNLM"/>
    </source>
</evidence>
<organism evidence="2 3">
    <name type="scientific">Hymenobacter koreensis</name>
    <dbReference type="NCBI Taxonomy" id="1084523"/>
    <lineage>
        <taxon>Bacteria</taxon>
        <taxon>Pseudomonadati</taxon>
        <taxon>Bacteroidota</taxon>
        <taxon>Cytophagia</taxon>
        <taxon>Cytophagales</taxon>
        <taxon>Hymenobacteraceae</taxon>
        <taxon>Hymenobacter</taxon>
    </lineage>
</organism>
<accession>A0ABP8JJM9</accession>
<evidence type="ECO:0000313" key="2">
    <source>
        <dbReference type="EMBL" id="GAA4391920.1"/>
    </source>
</evidence>
<proteinExistence type="predicted"/>
<dbReference type="EMBL" id="BAABHA010000015">
    <property type="protein sequence ID" value="GAA4391920.1"/>
    <property type="molecule type" value="Genomic_DNA"/>
</dbReference>
<dbReference type="Proteomes" id="UP001500454">
    <property type="component" value="Unassembled WGS sequence"/>
</dbReference>
<feature type="region of interest" description="Disordered" evidence="1">
    <location>
        <begin position="309"/>
        <end position="339"/>
    </location>
</feature>
<gene>
    <name evidence="2" type="ORF">GCM10023186_41820</name>
</gene>
<comment type="caution">
    <text evidence="2">The sequence shown here is derived from an EMBL/GenBank/DDBJ whole genome shotgun (WGS) entry which is preliminary data.</text>
</comment>
<protein>
    <recommendedName>
        <fullName evidence="4">DUF3945 domain-containing protein</fullName>
    </recommendedName>
</protein>
<evidence type="ECO:0000313" key="3">
    <source>
        <dbReference type="Proteomes" id="UP001500454"/>
    </source>
</evidence>
<keyword evidence="3" id="KW-1185">Reference proteome</keyword>
<sequence length="609" mass="66940">MLGDMEPQNPAELVPLGQAATGSAYVLRNDPTALRTLQQAEGARLRRRQLEEAARAKANREEANRFITDLKLDLPTGEEYQKLVYTKLAPQVYNGTFEDYAKYKDDPMRAKLSASQRQAQFYYERDRGKKISDERLARSKAYLADTRRNGKYAVERLIALQKDDQGNYLRPSQFDPARFNEVDDDPESYDAIATTREAIKGIFTASTQADAVGGRPGSFSRSGSLTTNLFKPVRKSDGSWDVERGADGTPLVQLDNNTLQQLKTDYGFNVVLKGEMKRLGTNDEVAAAKTLLSSFGYAKETEQERYNRYPSAGRSGTNTVTVQARDGGPSFVTTGTGNDAGYSPDATRFSVYNPKKGQSEPLKYSNAQFSRVTTVGADGTTTHSANNKLALNINFDALEVGLLDPKTGESVFPSADDVQRANGNYAAALTKLQLRPENQRFSQAGLVLIGSSKKNENYGGNPQEIFAQLKEARDAAKGGDGDKYSEMMSLFGGQKVWDADAQLWAKAQSLANEQEATYRIPFSGSERQRAIQYSNGKIAPSPKTTRTLAQVQRELELAKKRNAGLRPSKVVNPDVVPQKPAAVRPQGLPGLNPFYQPQPAARSNNAGLY</sequence>
<feature type="region of interest" description="Disordered" evidence="1">
    <location>
        <begin position="579"/>
        <end position="609"/>
    </location>
</feature>
<name>A0ABP8JJM9_9BACT</name>